<accession>A0ABW2CVK7</accession>
<name>A0ABW2CVK7_9ACTN</name>
<proteinExistence type="predicted"/>
<gene>
    <name evidence="1" type="ORF">ACFQKB_33315</name>
</gene>
<protein>
    <submittedName>
        <fullName evidence="1">Uncharacterized protein</fullName>
    </submittedName>
</protein>
<evidence type="ECO:0000313" key="1">
    <source>
        <dbReference type="EMBL" id="MFC6884679.1"/>
    </source>
</evidence>
<comment type="caution">
    <text evidence="1">The sequence shown here is derived from an EMBL/GenBank/DDBJ whole genome shotgun (WGS) entry which is preliminary data.</text>
</comment>
<dbReference type="EMBL" id="JBHSXS010000029">
    <property type="protein sequence ID" value="MFC6884679.1"/>
    <property type="molecule type" value="Genomic_DNA"/>
</dbReference>
<keyword evidence="2" id="KW-1185">Reference proteome</keyword>
<dbReference type="RefSeq" id="WP_160823324.1">
    <property type="nucleotide sequence ID" value="NZ_JBHSXE010000001.1"/>
</dbReference>
<reference evidence="2" key="1">
    <citation type="journal article" date="2019" name="Int. J. Syst. Evol. Microbiol.">
        <title>The Global Catalogue of Microorganisms (GCM) 10K type strain sequencing project: providing services to taxonomists for standard genome sequencing and annotation.</title>
        <authorList>
            <consortium name="The Broad Institute Genomics Platform"/>
            <consortium name="The Broad Institute Genome Sequencing Center for Infectious Disease"/>
            <person name="Wu L."/>
            <person name="Ma J."/>
        </authorList>
    </citation>
    <scope>NUCLEOTIDE SEQUENCE [LARGE SCALE GENOMIC DNA]</scope>
    <source>
        <strain evidence="2">JCM 3369</strain>
    </source>
</reference>
<sequence>MGTPNYPDDWADQWNQMRTGIQAAMTAARARVKFAKIAAAELIVGTLTGRRIVINPEGGAEPSIRFYPEGIPENYAEIWGRADPDSPGYTRLVLSTTQTAANTQVRLDKDQFRAMTFDAEGVADGGTLDVRRDAVDVGFVYTDVQSRFRFLNDGLTLHYGRWWNYADGGPQQGIFTGQVRSGDGSGGAWTDLAIGYGATRASATVPVVTVYNTANDAPFAWKLQAASTAAFTVRVEGSHAFYANFWCFRV</sequence>
<evidence type="ECO:0000313" key="2">
    <source>
        <dbReference type="Proteomes" id="UP001596380"/>
    </source>
</evidence>
<dbReference type="Proteomes" id="UP001596380">
    <property type="component" value="Unassembled WGS sequence"/>
</dbReference>
<organism evidence="1 2">
    <name type="scientific">Actinomadura yumaensis</name>
    <dbReference type="NCBI Taxonomy" id="111807"/>
    <lineage>
        <taxon>Bacteria</taxon>
        <taxon>Bacillati</taxon>
        <taxon>Actinomycetota</taxon>
        <taxon>Actinomycetes</taxon>
        <taxon>Streptosporangiales</taxon>
        <taxon>Thermomonosporaceae</taxon>
        <taxon>Actinomadura</taxon>
    </lineage>
</organism>